<feature type="region of interest" description="Disordered" evidence="1">
    <location>
        <begin position="77"/>
        <end position="144"/>
    </location>
</feature>
<gene>
    <name evidence="3" type="ORF">APAL1065_LOCUS9893</name>
    <name evidence="4" type="ORF">APAL1065_LOCUS9894</name>
</gene>
<evidence type="ECO:0000313" key="4">
    <source>
        <dbReference type="EMBL" id="CAD9961042.1"/>
    </source>
</evidence>
<feature type="compositionally biased region" description="Acidic residues" evidence="1">
    <location>
        <begin position="124"/>
        <end position="135"/>
    </location>
</feature>
<dbReference type="AlphaFoldDB" id="A0A6U3A6B6"/>
<keyword evidence="2" id="KW-0812">Transmembrane</keyword>
<organism evidence="3">
    <name type="scientific">Entomoneis paludosa</name>
    <dbReference type="NCBI Taxonomy" id="265537"/>
    <lineage>
        <taxon>Eukaryota</taxon>
        <taxon>Sar</taxon>
        <taxon>Stramenopiles</taxon>
        <taxon>Ochrophyta</taxon>
        <taxon>Bacillariophyta</taxon>
        <taxon>Bacillariophyceae</taxon>
        <taxon>Bacillariophycidae</taxon>
        <taxon>Entomoneidaceae</taxon>
        <taxon>Entomoneis</taxon>
    </lineage>
</organism>
<keyword evidence="2" id="KW-1133">Transmembrane helix</keyword>
<evidence type="ECO:0000313" key="3">
    <source>
        <dbReference type="EMBL" id="CAD9961040.1"/>
    </source>
</evidence>
<dbReference type="EMBL" id="HBHT01014864">
    <property type="protein sequence ID" value="CAD9961042.1"/>
    <property type="molecule type" value="Transcribed_RNA"/>
</dbReference>
<reference evidence="3" key="1">
    <citation type="submission" date="2021-01" db="EMBL/GenBank/DDBJ databases">
        <authorList>
            <person name="Corre E."/>
            <person name="Pelletier E."/>
            <person name="Niang G."/>
            <person name="Scheremetjew M."/>
            <person name="Finn R."/>
            <person name="Kale V."/>
            <person name="Holt S."/>
            <person name="Cochrane G."/>
            <person name="Meng A."/>
            <person name="Brown T."/>
            <person name="Cohen L."/>
        </authorList>
    </citation>
    <scope>NUCLEOTIDE SEQUENCE</scope>
    <source>
        <strain evidence="3">CCMP125</strain>
    </source>
</reference>
<name>A0A6U3A6B6_9STRA</name>
<evidence type="ECO:0000256" key="2">
    <source>
        <dbReference type="SAM" id="Phobius"/>
    </source>
</evidence>
<proteinExistence type="predicted"/>
<keyword evidence="2" id="KW-0472">Membrane</keyword>
<protein>
    <submittedName>
        <fullName evidence="3">Uncharacterized protein</fullName>
    </submittedName>
</protein>
<feature type="transmembrane region" description="Helical" evidence="2">
    <location>
        <begin position="20"/>
        <end position="52"/>
    </location>
</feature>
<sequence length="144" mass="16088">MALGDDSGNVFLTWENLAFAMPLISVCAVYAFFKFIPLPIALAILLVLLIAYQIRVQMVAQRNERLEKMDDQAIQDLIQQDEADKSGSSELTPQQKAALKKKRAVQARLAKEQKKKSKGKTTEADEAEDDVDDADLSSFVKKKK</sequence>
<evidence type="ECO:0000256" key="1">
    <source>
        <dbReference type="SAM" id="MobiDB-lite"/>
    </source>
</evidence>
<accession>A0A6U3A6B6</accession>
<dbReference type="EMBL" id="HBHT01014863">
    <property type="protein sequence ID" value="CAD9961040.1"/>
    <property type="molecule type" value="Transcribed_RNA"/>
</dbReference>